<keyword evidence="2" id="KW-1185">Reference proteome</keyword>
<dbReference type="Proteomes" id="UP000001955">
    <property type="component" value="Chromosome"/>
</dbReference>
<dbReference type="PATRIC" id="fig|630626.3.peg.2032"/>
<dbReference type="Pfam" id="PF15931">
    <property type="entry name" value="DUF4747"/>
    <property type="match status" value="1"/>
</dbReference>
<dbReference type="InterPro" id="IPR031832">
    <property type="entry name" value="DUF4747"/>
</dbReference>
<name>I2B9H9_SHIBC</name>
<sequence>MAIYKFYNIQMLPIEVGVKEIGYEGYCKLFKSMGDLVQDAKKRKLKLSSIAVPLRGDMFFAPFSVSEFEYAGSDGARKVVYGSFLKFDDVNELVNTNSGETEFRSKGNTSSRRFDFEFVFDPYTHVLAIHDDKGLPSRNPLINALKKTISVHAVKNFKEHSLEIDELTSGDSIRTFLEEPKKGYKRYSGIVSFSNSDAFDDAAEMQLSKEYEQELKDLRVGKWESNYKSFDKSLMTDLPKTAKAQLLLAAKYGNAEVSYVDEHGDRKKYQMEDYPVRESLDDKAFRGMRNRVLEVKKLIIDAIKKTKVRKKISAENKEFIDKND</sequence>
<organism evidence="1 2">
    <name type="scientific">Shimwellia blattae (strain ATCC 29907 / DSM 4481 / JCM 1650 / NBRC 105725 / CDC 9005-74)</name>
    <name type="common">Escherichia blattae</name>
    <dbReference type="NCBI Taxonomy" id="630626"/>
    <lineage>
        <taxon>Bacteria</taxon>
        <taxon>Pseudomonadati</taxon>
        <taxon>Pseudomonadota</taxon>
        <taxon>Gammaproteobacteria</taxon>
        <taxon>Enterobacterales</taxon>
        <taxon>Enterobacteriaceae</taxon>
        <taxon>Shimwellia</taxon>
    </lineage>
</organism>
<protein>
    <submittedName>
        <fullName evidence="1">Uncharacterized protein</fullName>
    </submittedName>
</protein>
<accession>K6W469</accession>
<gene>
    <name evidence="1" type="ordered locus">EBL_c20920</name>
</gene>
<evidence type="ECO:0000313" key="1">
    <source>
        <dbReference type="EMBL" id="AFJ47183.1"/>
    </source>
</evidence>
<dbReference type="EMBL" id="CP001560">
    <property type="protein sequence ID" value="AFJ47183.1"/>
    <property type="molecule type" value="Genomic_DNA"/>
</dbReference>
<accession>I2B9H9</accession>
<dbReference type="OrthoDB" id="8778756at2"/>
<evidence type="ECO:0000313" key="2">
    <source>
        <dbReference type="Proteomes" id="UP000001955"/>
    </source>
</evidence>
<reference evidence="1 2" key="1">
    <citation type="journal article" date="2012" name="J. Bacteriol.">
        <title>Complete genome sequence of the B12-producing Shimwellia blattae strain DSM 4481, isolated from a cockroach.</title>
        <authorList>
            <person name="Brzuszkiewicz E."/>
            <person name="Waschkowitz T."/>
            <person name="Wiezer A."/>
            <person name="Daniel R."/>
        </authorList>
    </citation>
    <scope>NUCLEOTIDE SEQUENCE [LARGE SCALE GENOMIC DNA]</scope>
    <source>
        <strain evidence="2">ATCC 29907 / DSM 4481 / JCM 1650 / NBRC 105725 / CDC 9005-74</strain>
    </source>
</reference>
<proteinExistence type="predicted"/>
<dbReference type="AlphaFoldDB" id="I2B9H9"/>
<dbReference type="RefSeq" id="WP_002443611.1">
    <property type="nucleotide sequence ID" value="NC_017910.1"/>
</dbReference>
<dbReference type="eggNOG" id="ENOG5033SA2">
    <property type="taxonomic scope" value="Bacteria"/>
</dbReference>
<dbReference type="HOGENOM" id="CLU_849778_0_0_6"/>
<dbReference type="KEGG" id="ebt:EBL_c20920"/>